<evidence type="ECO:0000313" key="4">
    <source>
        <dbReference type="Proteomes" id="UP001316803"/>
    </source>
</evidence>
<sequence>MPSNRLSNRISHFRFSLRSPISPVSPRFTNTNDQSLSICHSSRSPSPDEKNSTNIGVHIVDSDDHRALPTPGTATSPSPPTPWHASFHRNAATTNQETTYLKRTTHLRYARLLISTLLLALGITLIALNAHILSHYHKTHLSANWNLNLWPTDLNLTPTLITLVTGVLATFLSLLAIAVSLVPGPSPRTKLNNGAFTLLTGITAPLSLISIIVSGALSPHAIFGTFVSSTITSLVTTTGPSHTIGLTPNGAGGSPKAETIQSFTCAISNTAGKFNGDAVTLGLPSLSSPLQLVPRGFGGLCGESKASAAVVICVVILALGGLGVAGWGWVVERGINKFRAERGVESWEGEVGGLPYEDGKRGGEYEA</sequence>
<keyword evidence="2" id="KW-1133">Transmembrane helix</keyword>
<feature type="transmembrane region" description="Helical" evidence="2">
    <location>
        <begin position="112"/>
        <end position="136"/>
    </location>
</feature>
<feature type="region of interest" description="Disordered" evidence="1">
    <location>
        <begin position="22"/>
        <end position="86"/>
    </location>
</feature>
<feature type="compositionally biased region" description="Polar residues" evidence="1">
    <location>
        <begin position="27"/>
        <end position="45"/>
    </location>
</feature>
<organism evidence="3 4">
    <name type="scientific">Knufia fluminis</name>
    <dbReference type="NCBI Taxonomy" id="191047"/>
    <lineage>
        <taxon>Eukaryota</taxon>
        <taxon>Fungi</taxon>
        <taxon>Dikarya</taxon>
        <taxon>Ascomycota</taxon>
        <taxon>Pezizomycotina</taxon>
        <taxon>Eurotiomycetes</taxon>
        <taxon>Chaetothyriomycetidae</taxon>
        <taxon>Chaetothyriales</taxon>
        <taxon>Trichomeriaceae</taxon>
        <taxon>Knufia</taxon>
    </lineage>
</organism>
<dbReference type="AlphaFoldDB" id="A0AAN8I363"/>
<feature type="transmembrane region" description="Helical" evidence="2">
    <location>
        <begin position="156"/>
        <end position="182"/>
    </location>
</feature>
<feature type="transmembrane region" description="Helical" evidence="2">
    <location>
        <begin position="194"/>
        <end position="217"/>
    </location>
</feature>
<keyword evidence="2" id="KW-0812">Transmembrane</keyword>
<gene>
    <name evidence="3" type="ORF">OHC33_006425</name>
</gene>
<dbReference type="Proteomes" id="UP001316803">
    <property type="component" value="Unassembled WGS sequence"/>
</dbReference>
<protein>
    <submittedName>
        <fullName evidence="3">Uncharacterized protein</fullName>
    </submittedName>
</protein>
<proteinExistence type="predicted"/>
<feature type="transmembrane region" description="Helical" evidence="2">
    <location>
        <begin position="306"/>
        <end position="330"/>
    </location>
</feature>
<keyword evidence="4" id="KW-1185">Reference proteome</keyword>
<keyword evidence="2" id="KW-0472">Membrane</keyword>
<comment type="caution">
    <text evidence="3">The sequence shown here is derived from an EMBL/GenBank/DDBJ whole genome shotgun (WGS) entry which is preliminary data.</text>
</comment>
<evidence type="ECO:0000256" key="2">
    <source>
        <dbReference type="SAM" id="Phobius"/>
    </source>
</evidence>
<evidence type="ECO:0000313" key="3">
    <source>
        <dbReference type="EMBL" id="KAK5952382.1"/>
    </source>
</evidence>
<reference evidence="3 4" key="1">
    <citation type="submission" date="2022-12" db="EMBL/GenBank/DDBJ databases">
        <title>Genomic features and morphological characterization of a novel Knufia sp. strain isolated from spacecraft assembly facility.</title>
        <authorList>
            <person name="Teixeira M."/>
            <person name="Chander A.M."/>
            <person name="Stajich J.E."/>
            <person name="Venkateswaran K."/>
        </authorList>
    </citation>
    <scope>NUCLEOTIDE SEQUENCE [LARGE SCALE GENOMIC DNA]</scope>
    <source>
        <strain evidence="3 4">FJI-L2-BK-P2</strain>
    </source>
</reference>
<dbReference type="EMBL" id="JAKLMC020000015">
    <property type="protein sequence ID" value="KAK5952382.1"/>
    <property type="molecule type" value="Genomic_DNA"/>
</dbReference>
<name>A0AAN8I363_9EURO</name>
<accession>A0AAN8I363</accession>
<evidence type="ECO:0000256" key="1">
    <source>
        <dbReference type="SAM" id="MobiDB-lite"/>
    </source>
</evidence>